<dbReference type="GO" id="GO:0046872">
    <property type="term" value="F:metal ion binding"/>
    <property type="evidence" value="ECO:0007669"/>
    <property type="project" value="InterPro"/>
</dbReference>
<dbReference type="EMBL" id="FOBH01000005">
    <property type="protein sequence ID" value="SEL13917.1"/>
    <property type="molecule type" value="Genomic_DNA"/>
</dbReference>
<dbReference type="GO" id="GO:0005524">
    <property type="term" value="F:ATP binding"/>
    <property type="evidence" value="ECO:0007669"/>
    <property type="project" value="UniProtKB-UniRule"/>
</dbReference>
<protein>
    <submittedName>
        <fullName evidence="3">ATP-grasp domain-containing protein</fullName>
    </submittedName>
</protein>
<dbReference type="SUPFAM" id="SSF56059">
    <property type="entry name" value="Glutathione synthetase ATP-binding domain-like"/>
    <property type="match status" value="1"/>
</dbReference>
<evidence type="ECO:0000313" key="3">
    <source>
        <dbReference type="EMBL" id="SEL13917.1"/>
    </source>
</evidence>
<keyword evidence="4" id="KW-1185">Reference proteome</keyword>
<evidence type="ECO:0000256" key="1">
    <source>
        <dbReference type="PROSITE-ProRule" id="PRU00409"/>
    </source>
</evidence>
<keyword evidence="1" id="KW-0547">Nucleotide-binding</keyword>
<sequence length="404" mass="46568">MYKLEALLIGGGWPDVMMAVLGLLTRAGFVVDVISTNAFLTKNKSVRNYFLAKKNDVLLKIVSERIKKEYALIVIGDDPTLGKILNSNLPDEDKLKLLPVISDKNFSHVFSKIGLSVVFHKNGVTTPDYRIANNEHELKTSARMLGYPIFVKVDSSAGGLGIFECLNDDDLDNPLNKLRTYPVLVQKKIEGVEMSMEAFYQNGELIHFACSTQEKYTYKFGPTSVRRYTQLACLEKDVFDELSLIGRALGADGFVNMSSIRSDYDKRLYFFEADMRPNLWVGHSKYFGDDVAKVISRYFTSGETVKYPYPFNPEYPEQVVISHYSRIRLSELVLNRYQVWEHLPDNFLYITLRYKIWGGVVSSKVRLYKRLLPKRWRLRINNTRRQINIRFMQLLYGDGPNPER</sequence>
<proteinExistence type="predicted"/>
<dbReference type="PROSITE" id="PS50975">
    <property type="entry name" value="ATP_GRASP"/>
    <property type="match status" value="1"/>
</dbReference>
<dbReference type="Proteomes" id="UP000198620">
    <property type="component" value="Unassembled WGS sequence"/>
</dbReference>
<name>A0A1H7MTK2_9PROT</name>
<dbReference type="InterPro" id="IPR011761">
    <property type="entry name" value="ATP-grasp"/>
</dbReference>
<feature type="domain" description="ATP-grasp" evidence="2">
    <location>
        <begin position="116"/>
        <end position="300"/>
    </location>
</feature>
<dbReference type="STRING" id="1233.SAMN05216387_105187"/>
<dbReference type="Gene3D" id="3.30.1490.20">
    <property type="entry name" value="ATP-grasp fold, A domain"/>
    <property type="match status" value="1"/>
</dbReference>
<keyword evidence="1" id="KW-0067">ATP-binding</keyword>
<gene>
    <name evidence="3" type="ORF">SAMN05216387_105187</name>
</gene>
<reference evidence="3 4" key="1">
    <citation type="submission" date="2016-10" db="EMBL/GenBank/DDBJ databases">
        <authorList>
            <person name="de Groot N.N."/>
        </authorList>
    </citation>
    <scope>NUCLEOTIDE SEQUENCE [LARGE SCALE GENOMIC DNA]</scope>
    <source>
        <strain evidence="3 4">Nv1</strain>
    </source>
</reference>
<dbReference type="AlphaFoldDB" id="A0A1H7MTK2"/>
<accession>A0A1H7MTK2</accession>
<evidence type="ECO:0000259" key="2">
    <source>
        <dbReference type="PROSITE" id="PS50975"/>
    </source>
</evidence>
<dbReference type="Gene3D" id="3.30.470.20">
    <property type="entry name" value="ATP-grasp fold, B domain"/>
    <property type="match status" value="1"/>
</dbReference>
<evidence type="ECO:0000313" key="4">
    <source>
        <dbReference type="Proteomes" id="UP000198620"/>
    </source>
</evidence>
<organism evidence="3 4">
    <name type="scientific">Nitrosovibrio tenuis</name>
    <dbReference type="NCBI Taxonomy" id="1233"/>
    <lineage>
        <taxon>Bacteria</taxon>
        <taxon>Pseudomonadati</taxon>
        <taxon>Pseudomonadota</taxon>
        <taxon>Betaproteobacteria</taxon>
        <taxon>Nitrosomonadales</taxon>
        <taxon>Nitrosomonadaceae</taxon>
        <taxon>Nitrosovibrio</taxon>
    </lineage>
</organism>
<dbReference type="InterPro" id="IPR013815">
    <property type="entry name" value="ATP_grasp_subdomain_1"/>
</dbReference>
<dbReference type="RefSeq" id="WP_090828634.1">
    <property type="nucleotide sequence ID" value="NZ_FOBH01000005.1"/>
</dbReference>